<dbReference type="GeneTree" id="ENSGT00390000012484"/>
<dbReference type="InterPro" id="IPR036051">
    <property type="entry name" value="KRAB_dom_sf"/>
</dbReference>
<dbReference type="SMART" id="SM00349">
    <property type="entry name" value="KRAB"/>
    <property type="match status" value="1"/>
</dbReference>
<evidence type="ECO:0000259" key="2">
    <source>
        <dbReference type="PROSITE" id="PS50806"/>
    </source>
</evidence>
<dbReference type="InterPro" id="IPR019041">
    <property type="entry name" value="SSXRD_motif"/>
</dbReference>
<dbReference type="AlphaFoldDB" id="A0A8C3WIG2"/>
<evidence type="ECO:0000313" key="3">
    <source>
        <dbReference type="Ensembl" id="ENSCWAP00000016758.1"/>
    </source>
</evidence>
<protein>
    <recommendedName>
        <fullName evidence="2">KRAB-related domain-containing protein</fullName>
    </recommendedName>
</protein>
<feature type="domain" description="KRAB-related" evidence="2">
    <location>
        <begin position="20"/>
        <end position="83"/>
    </location>
</feature>
<reference evidence="3" key="1">
    <citation type="submission" date="2025-08" db="UniProtKB">
        <authorList>
            <consortium name="Ensembl"/>
        </authorList>
    </citation>
    <scope>IDENTIFICATION</scope>
</reference>
<dbReference type="InterPro" id="IPR003655">
    <property type="entry name" value="aKRAB"/>
</dbReference>
<feature type="region of interest" description="Disordered" evidence="1">
    <location>
        <begin position="60"/>
        <end position="184"/>
    </location>
</feature>
<dbReference type="Proteomes" id="UP000694540">
    <property type="component" value="Unplaced"/>
</dbReference>
<organism evidence="3 4">
    <name type="scientific">Catagonus wagneri</name>
    <name type="common">Chacoan peccary</name>
    <dbReference type="NCBI Taxonomy" id="51154"/>
    <lineage>
        <taxon>Eukaryota</taxon>
        <taxon>Metazoa</taxon>
        <taxon>Chordata</taxon>
        <taxon>Craniata</taxon>
        <taxon>Vertebrata</taxon>
        <taxon>Euteleostomi</taxon>
        <taxon>Mammalia</taxon>
        <taxon>Eutheria</taxon>
        <taxon>Laurasiatheria</taxon>
        <taxon>Artiodactyla</taxon>
        <taxon>Suina</taxon>
        <taxon>Tayassuidae</taxon>
        <taxon>Catagonus</taxon>
    </lineage>
</organism>
<proteinExistence type="predicted"/>
<feature type="compositionally biased region" description="Basic residues" evidence="1">
    <location>
        <begin position="99"/>
        <end position="108"/>
    </location>
</feature>
<dbReference type="SUPFAM" id="SSF109640">
    <property type="entry name" value="KRAB domain (Kruppel-associated box)"/>
    <property type="match status" value="1"/>
</dbReference>
<feature type="region of interest" description="Disordered" evidence="1">
    <location>
        <begin position="1"/>
        <end position="23"/>
    </location>
</feature>
<feature type="compositionally biased region" description="Basic and acidic residues" evidence="1">
    <location>
        <begin position="10"/>
        <end position="23"/>
    </location>
</feature>
<dbReference type="Pfam" id="PF09514">
    <property type="entry name" value="SSXRD"/>
    <property type="match status" value="1"/>
</dbReference>
<reference evidence="3" key="2">
    <citation type="submission" date="2025-09" db="UniProtKB">
        <authorList>
            <consortium name="Ensembl"/>
        </authorList>
    </citation>
    <scope>IDENTIFICATION</scope>
</reference>
<dbReference type="PROSITE" id="PS50806">
    <property type="entry name" value="KRAB_RELATED"/>
    <property type="match status" value="1"/>
</dbReference>
<dbReference type="GO" id="GO:0005634">
    <property type="term" value="C:nucleus"/>
    <property type="evidence" value="ECO:0007669"/>
    <property type="project" value="InterPro"/>
</dbReference>
<keyword evidence="4" id="KW-1185">Reference proteome</keyword>
<evidence type="ECO:0000256" key="1">
    <source>
        <dbReference type="SAM" id="MobiDB-lite"/>
    </source>
</evidence>
<feature type="compositionally biased region" description="Low complexity" evidence="1">
    <location>
        <begin position="137"/>
        <end position="146"/>
    </location>
</feature>
<dbReference type="PANTHER" id="PTHR14112">
    <property type="entry name" value="SYNOVIAL SARCOMA, X MEMBER"/>
    <property type="match status" value="1"/>
</dbReference>
<dbReference type="InterPro" id="IPR001909">
    <property type="entry name" value="KRAB"/>
</dbReference>
<dbReference type="PANTHER" id="PTHR14112:SF1">
    <property type="entry name" value="KRAB-RELATED DOMAIN-CONTAINING PROTEIN"/>
    <property type="match status" value="1"/>
</dbReference>
<accession>A0A8C3WIG2</accession>
<dbReference type="Ensembl" id="ENSCWAT00000018180.1">
    <property type="protein sequence ID" value="ENSCWAP00000016758.1"/>
    <property type="gene ID" value="ENSCWAG00000012946.1"/>
</dbReference>
<dbReference type="GO" id="GO:0006355">
    <property type="term" value="P:regulation of DNA-templated transcription"/>
    <property type="evidence" value="ECO:0007669"/>
    <property type="project" value="InterPro"/>
</dbReference>
<sequence>MNRGSFIAKKSREGSQKSEKKSKAFNDISKYFSKEEWANLRYSEKITYVYTKRSYDTMSGLGLKATPPAFMCPKKPTTESSGHDSEDEDEPPKEASNLRGRKYLKVMPKKPEKEKNPSELVPTASGSQKAQSKPCPRGKASASAQQSKKRSGSKRSNINVWTHRLRERKNPVIYEEISDPEEDD</sequence>
<name>A0A8C3WIG2_9CETA</name>
<evidence type="ECO:0000313" key="4">
    <source>
        <dbReference type="Proteomes" id="UP000694540"/>
    </source>
</evidence>